<evidence type="ECO:0000313" key="3">
    <source>
        <dbReference type="Proteomes" id="UP000002624"/>
    </source>
</evidence>
<evidence type="ECO:0000313" key="2">
    <source>
        <dbReference type="EMBL" id="EER44108.1"/>
    </source>
</evidence>
<proteinExistence type="predicted"/>
<evidence type="ECO:0000256" key="1">
    <source>
        <dbReference type="SAM" id="MobiDB-lite"/>
    </source>
</evidence>
<dbReference type="Proteomes" id="UP000002624">
    <property type="component" value="Unassembled WGS sequence"/>
</dbReference>
<dbReference type="HOGENOM" id="CLU_2120369_0_0_1"/>
<dbReference type="EMBL" id="GG692420">
    <property type="protein sequence ID" value="EER44108.1"/>
    <property type="molecule type" value="Genomic_DNA"/>
</dbReference>
<dbReference type="AlphaFoldDB" id="C6H6T7"/>
<protein>
    <submittedName>
        <fullName evidence="2">Uncharacterized protein</fullName>
    </submittedName>
</protein>
<accession>C6H6T7</accession>
<feature type="region of interest" description="Disordered" evidence="1">
    <location>
        <begin position="61"/>
        <end position="119"/>
    </location>
</feature>
<organism evidence="2 3">
    <name type="scientific">Ajellomyces capsulatus (strain H143)</name>
    <name type="common">Darling's disease fungus</name>
    <name type="synonym">Histoplasma capsulatum</name>
    <dbReference type="NCBI Taxonomy" id="544712"/>
    <lineage>
        <taxon>Eukaryota</taxon>
        <taxon>Fungi</taxon>
        <taxon>Dikarya</taxon>
        <taxon>Ascomycota</taxon>
        <taxon>Pezizomycotina</taxon>
        <taxon>Eurotiomycetes</taxon>
        <taxon>Eurotiomycetidae</taxon>
        <taxon>Onygenales</taxon>
        <taxon>Ajellomycetaceae</taxon>
        <taxon>Histoplasma</taxon>
    </lineage>
</organism>
<dbReference type="VEuPathDB" id="FungiDB:HCDG_02138"/>
<reference evidence="3" key="1">
    <citation type="submission" date="2009-05" db="EMBL/GenBank/DDBJ databases">
        <title>The genome sequence of Ajellomyces capsulatus strain H143.</title>
        <authorList>
            <person name="Champion M."/>
            <person name="Cuomo C.A."/>
            <person name="Ma L.-J."/>
            <person name="Henn M.R."/>
            <person name="Sil A."/>
            <person name="Goldman B."/>
            <person name="Young S.K."/>
            <person name="Kodira C.D."/>
            <person name="Zeng Q."/>
            <person name="Koehrsen M."/>
            <person name="Alvarado L."/>
            <person name="Berlin A.M."/>
            <person name="Borenstein D."/>
            <person name="Chen Z."/>
            <person name="Engels R."/>
            <person name="Freedman E."/>
            <person name="Gellesch M."/>
            <person name="Goldberg J."/>
            <person name="Griggs A."/>
            <person name="Gujja S."/>
            <person name="Heiman D.I."/>
            <person name="Hepburn T.A."/>
            <person name="Howarth C."/>
            <person name="Jen D."/>
            <person name="Larson L."/>
            <person name="Lewis B."/>
            <person name="Mehta T."/>
            <person name="Park D."/>
            <person name="Pearson M."/>
            <person name="Roberts A."/>
            <person name="Saif S."/>
            <person name="Shea T.D."/>
            <person name="Shenoy N."/>
            <person name="Sisk P."/>
            <person name="Stolte C."/>
            <person name="Sykes S."/>
            <person name="Walk T."/>
            <person name="White J."/>
            <person name="Yandava C."/>
            <person name="Klein B."/>
            <person name="McEwen J.G."/>
            <person name="Puccia R."/>
            <person name="Goldman G.H."/>
            <person name="Felipe M.S."/>
            <person name="Nino-Vega G."/>
            <person name="San-Blas G."/>
            <person name="Taylor J.W."/>
            <person name="Mendoza L."/>
            <person name="Galagan J.E."/>
            <person name="Nusbaum C."/>
            <person name="Birren B.W."/>
        </authorList>
    </citation>
    <scope>NUCLEOTIDE SEQUENCE [LARGE SCALE GENOMIC DNA]</scope>
    <source>
        <strain evidence="3">H143</strain>
    </source>
</reference>
<feature type="compositionally biased region" description="Acidic residues" evidence="1">
    <location>
        <begin position="80"/>
        <end position="102"/>
    </location>
</feature>
<dbReference type="OMA" id="HQAKHHE"/>
<name>C6H6T7_AJECH</name>
<gene>
    <name evidence="2" type="ORF">HCDG_02138</name>
</gene>
<sequence length="119" mass="13715">MSVRAEDRPDVRSSETQYFWSLDSSKPALAERVMYVVSWAKCMKTTSKLLGTLERRHGYKNSLLHQAKHHELKLNPNLEPEPEPEPEPDPDLEADPEAESEVVPEHNQPNKQDSIRRTI</sequence>